<dbReference type="InterPro" id="IPR002502">
    <property type="entry name" value="Amidase_domain"/>
</dbReference>
<feature type="compositionally biased region" description="Polar residues" evidence="2">
    <location>
        <begin position="183"/>
        <end position="194"/>
    </location>
</feature>
<keyword evidence="3" id="KW-0732">Signal</keyword>
<feature type="chain" id="PRO_5046791853" evidence="3">
    <location>
        <begin position="32"/>
        <end position="1026"/>
    </location>
</feature>
<dbReference type="Gene3D" id="3.40.80.10">
    <property type="entry name" value="Peptidoglycan recognition protein-like"/>
    <property type="match status" value="1"/>
</dbReference>
<evidence type="ECO:0000313" key="6">
    <source>
        <dbReference type="Proteomes" id="UP001595965"/>
    </source>
</evidence>
<gene>
    <name evidence="5" type="ORF">ACFO0K_11135</name>
</gene>
<dbReference type="InterPro" id="IPR013783">
    <property type="entry name" value="Ig-like_fold"/>
</dbReference>
<evidence type="ECO:0000313" key="5">
    <source>
        <dbReference type="EMBL" id="MFC4430233.1"/>
    </source>
</evidence>
<dbReference type="PANTHER" id="PTHR11022">
    <property type="entry name" value="PEPTIDOGLYCAN RECOGNITION PROTEIN"/>
    <property type="match status" value="1"/>
</dbReference>
<dbReference type="InterPro" id="IPR006619">
    <property type="entry name" value="PGRP_domain_met/bac"/>
</dbReference>
<feature type="signal peptide" evidence="3">
    <location>
        <begin position="1"/>
        <end position="31"/>
    </location>
</feature>
<evidence type="ECO:0000259" key="4">
    <source>
        <dbReference type="PROSITE" id="PS51272"/>
    </source>
</evidence>
<reference evidence="6" key="1">
    <citation type="journal article" date="2019" name="Int. J. Syst. Evol. Microbiol.">
        <title>The Global Catalogue of Microorganisms (GCM) 10K type strain sequencing project: providing services to taxonomists for standard genome sequencing and annotation.</title>
        <authorList>
            <consortium name="The Broad Institute Genomics Platform"/>
            <consortium name="The Broad Institute Genome Sequencing Center for Infectious Disease"/>
            <person name="Wu L."/>
            <person name="Ma J."/>
        </authorList>
    </citation>
    <scope>NUCLEOTIDE SEQUENCE [LARGE SCALE GENOMIC DNA]</scope>
    <source>
        <strain evidence="6">CGMCC 1.12125</strain>
    </source>
</reference>
<dbReference type="SUPFAM" id="SSF55846">
    <property type="entry name" value="N-acetylmuramoyl-L-alanine amidase-like"/>
    <property type="match status" value="1"/>
</dbReference>
<feature type="compositionally biased region" description="Polar residues" evidence="2">
    <location>
        <begin position="107"/>
        <end position="136"/>
    </location>
</feature>
<feature type="domain" description="SLH" evidence="4">
    <location>
        <begin position="970"/>
        <end position="1026"/>
    </location>
</feature>
<dbReference type="Pfam" id="PF00395">
    <property type="entry name" value="SLH"/>
    <property type="match status" value="3"/>
</dbReference>
<dbReference type="InterPro" id="IPR015510">
    <property type="entry name" value="PGRP"/>
</dbReference>
<dbReference type="PANTHER" id="PTHR11022:SF41">
    <property type="entry name" value="PEPTIDOGLYCAN-RECOGNITION PROTEIN LC-RELATED"/>
    <property type="match status" value="1"/>
</dbReference>
<dbReference type="EMBL" id="JBHSEN010000002">
    <property type="protein sequence ID" value="MFC4430233.1"/>
    <property type="molecule type" value="Genomic_DNA"/>
</dbReference>
<comment type="caution">
    <text evidence="5">The sequence shown here is derived from an EMBL/GenBank/DDBJ whole genome shotgun (WGS) entry which is preliminary data.</text>
</comment>
<comment type="similarity">
    <text evidence="1">Belongs to the N-acetylmuramoyl-L-alanine amidase 2 family.</text>
</comment>
<feature type="compositionally biased region" description="Polar residues" evidence="2">
    <location>
        <begin position="369"/>
        <end position="381"/>
    </location>
</feature>
<feature type="region of interest" description="Disordered" evidence="2">
    <location>
        <begin position="349"/>
        <end position="387"/>
    </location>
</feature>
<evidence type="ECO:0000256" key="2">
    <source>
        <dbReference type="SAM" id="MobiDB-lite"/>
    </source>
</evidence>
<feature type="compositionally biased region" description="Low complexity" evidence="2">
    <location>
        <begin position="141"/>
        <end position="157"/>
    </location>
</feature>
<dbReference type="Gene3D" id="2.60.40.10">
    <property type="entry name" value="Immunoglobulins"/>
    <property type="match status" value="1"/>
</dbReference>
<organism evidence="5 6">
    <name type="scientific">Citricoccus alkalitolerans</name>
    <dbReference type="NCBI Taxonomy" id="246603"/>
    <lineage>
        <taxon>Bacteria</taxon>
        <taxon>Bacillati</taxon>
        <taxon>Actinomycetota</taxon>
        <taxon>Actinomycetes</taxon>
        <taxon>Micrococcales</taxon>
        <taxon>Micrococcaceae</taxon>
        <taxon>Citricoccus</taxon>
    </lineage>
</organism>
<dbReference type="CDD" id="cd06583">
    <property type="entry name" value="PGRP"/>
    <property type="match status" value="1"/>
</dbReference>
<dbReference type="RefSeq" id="WP_344226838.1">
    <property type="nucleotide sequence ID" value="NZ_BAAALH010000001.1"/>
</dbReference>
<feature type="domain" description="SLH" evidence="4">
    <location>
        <begin position="912"/>
        <end position="969"/>
    </location>
</feature>
<protein>
    <submittedName>
        <fullName evidence="5">S-layer homology domain-containing protein</fullName>
    </submittedName>
</protein>
<feature type="region of interest" description="Disordered" evidence="2">
    <location>
        <begin position="170"/>
        <end position="195"/>
    </location>
</feature>
<accession>A0ABV8XZZ1</accession>
<dbReference type="SMART" id="SM00644">
    <property type="entry name" value="Ami_2"/>
    <property type="match status" value="1"/>
</dbReference>
<evidence type="ECO:0000256" key="3">
    <source>
        <dbReference type="SAM" id="SignalP"/>
    </source>
</evidence>
<keyword evidence="6" id="KW-1185">Reference proteome</keyword>
<sequence length="1026" mass="106852">MSRTLHPVLKAGAATALALTLTATTVLPATAMPVVPDTTAAPEVTTGTSESAVDPAVESGEVASEVKGAEEQSIALGGIDPEALPAVTDTPESTPAPDVTDVPDSPSLDSTETSDSNEAPDSTQAPDSTPVPSVTDTPDVAEPTASSAPEASDAAIESAATEPDVALMSSTLSARSAPASGTAPKSTGSVSQPSDVVIRELRAKAESTPAATDTDAAAPAAPEAEELVDSVFDVALSSTRDVEVERIAALTQPVETMDFIVAGVTWDIMEADPVTDVSLRVREAGEWTDWNSMEIHDGDEAPHADRVGTEPLISSGGDAIQVRVTTADGEVPSGLKLELIDPGTAETDGKLEAASSASGDLAEIEQQAGLASQESAPSTQGAAAVPAASLGTGSDAAFTPAVHQQQGLITGTAQATATANASADAIKPKIITRAQWGANESWVNDWGTPSADLQAMYVHHTAGSNNYTESGAYAQIRGIYSYHARSLAWGDIGYQFLVDKYGNIFQGRRGSIEKPVQGAQAGGFNSDTIGISAMGNYDIASAPAPMVRAIEKVLAWQAYRYDVDPSATTTLTQRGKSTARWSDGTRVTVPTILGHTVTNTTACPGRYLNAQLPTIRKNVDRLVAAAGANQKPGTPSLPSNHYRLGSPGTQATAYWNAVSGADQYQIMYRAVSQGGGAISNQAWTAGKTVTGTSTLLSNAPGETAQYAVRALRGGVAGAQRYLGQHTAPLSWSDADIFYGNGTTRVSAGVQADATGEAIRIENAGQADRVVVTAQVASGTANIRVERGGKRAGRLQIKAGGSTVCAINVGQGSNIRLELENNATVTYTSVALTRSGQTRDLATTASRCDATFSDVTSDDAAFEAVDWMKWSGVSTGYAGDNTYRAGRSINRGESVAFLYRYLDPNHTPASQQPFKDVAKGSSFYGAISWAKDSKVALGHASGEFGVYDNVTRGEFASFLYRAAKPKWSAPNVKSFKDVPVGSTHHAAIAWMKDIGLTTGYADGNFRQHQSITRGEVARILHRFDQGR</sequence>
<name>A0ABV8XZZ1_9MICC</name>
<dbReference type="InterPro" id="IPR036505">
    <property type="entry name" value="Amidase/PGRP_sf"/>
</dbReference>
<feature type="domain" description="SLH" evidence="4">
    <location>
        <begin position="847"/>
        <end position="911"/>
    </location>
</feature>
<proteinExistence type="inferred from homology"/>
<dbReference type="PROSITE" id="PS51272">
    <property type="entry name" value="SLH"/>
    <property type="match status" value="3"/>
</dbReference>
<dbReference type="Proteomes" id="UP001595965">
    <property type="component" value="Unassembled WGS sequence"/>
</dbReference>
<dbReference type="InterPro" id="IPR001119">
    <property type="entry name" value="SLH_dom"/>
</dbReference>
<evidence type="ECO:0000256" key="1">
    <source>
        <dbReference type="ARBA" id="ARBA00007553"/>
    </source>
</evidence>
<feature type="region of interest" description="Disordered" evidence="2">
    <location>
        <begin position="39"/>
        <end position="157"/>
    </location>
</feature>
<dbReference type="Pfam" id="PF01510">
    <property type="entry name" value="Amidase_2"/>
    <property type="match status" value="1"/>
</dbReference>
<dbReference type="SMART" id="SM00701">
    <property type="entry name" value="PGRP"/>
    <property type="match status" value="1"/>
</dbReference>